<evidence type="ECO:0000256" key="1">
    <source>
        <dbReference type="ARBA" id="ARBA00004123"/>
    </source>
</evidence>
<keyword evidence="2" id="KW-1017">Isopeptide bond</keyword>
<proteinExistence type="predicted"/>
<feature type="compositionally biased region" description="Basic residues" evidence="7">
    <location>
        <begin position="69"/>
        <end position="83"/>
    </location>
</feature>
<dbReference type="GO" id="GO:0005634">
    <property type="term" value="C:nucleus"/>
    <property type="evidence" value="ECO:0007669"/>
    <property type="project" value="UniProtKB-SubCell"/>
</dbReference>
<dbReference type="PANTHER" id="PTHR21603:SF18">
    <property type="entry name" value="ANTIGEN KI-67-LIKE PROTEIN"/>
    <property type="match status" value="1"/>
</dbReference>
<dbReference type="InterPro" id="IPR029334">
    <property type="entry name" value="PP1-bd"/>
</dbReference>
<gene>
    <name evidence="9" type="ORF">EB796_021940</name>
</gene>
<feature type="compositionally biased region" description="Polar residues" evidence="7">
    <location>
        <begin position="285"/>
        <end position="297"/>
    </location>
</feature>
<feature type="compositionally biased region" description="Low complexity" evidence="7">
    <location>
        <begin position="754"/>
        <end position="771"/>
    </location>
</feature>
<evidence type="ECO:0000256" key="5">
    <source>
        <dbReference type="ARBA" id="ARBA00023242"/>
    </source>
</evidence>
<feature type="compositionally biased region" description="Low complexity" evidence="7">
    <location>
        <begin position="251"/>
        <end position="265"/>
    </location>
</feature>
<reference evidence="9" key="1">
    <citation type="submission" date="2020-06" db="EMBL/GenBank/DDBJ databases">
        <title>Draft genome of Bugula neritina, a colonial animal packing powerful symbionts and potential medicines.</title>
        <authorList>
            <person name="Rayko M."/>
        </authorList>
    </citation>
    <scope>NUCLEOTIDE SEQUENCE [LARGE SCALE GENOMIC DNA]</scope>
    <source>
        <strain evidence="9">Kwan_BN1</strain>
    </source>
</reference>
<dbReference type="Proteomes" id="UP000593567">
    <property type="component" value="Unassembled WGS sequence"/>
</dbReference>
<feature type="domain" description="PP1-binding" evidence="8">
    <location>
        <begin position="2"/>
        <end position="29"/>
    </location>
</feature>
<dbReference type="PANTHER" id="PTHR21603">
    <property type="entry name" value="ANTIGEN KI-67-LIKE PROTEIN"/>
    <property type="match status" value="1"/>
</dbReference>
<evidence type="ECO:0000256" key="2">
    <source>
        <dbReference type="ARBA" id="ARBA00022499"/>
    </source>
</evidence>
<keyword evidence="6" id="KW-0131">Cell cycle</keyword>
<accession>A0A7J7J0K0</accession>
<evidence type="ECO:0000313" key="10">
    <source>
        <dbReference type="Proteomes" id="UP000593567"/>
    </source>
</evidence>
<evidence type="ECO:0000256" key="6">
    <source>
        <dbReference type="ARBA" id="ARBA00023306"/>
    </source>
</evidence>
<feature type="region of interest" description="Disordered" evidence="7">
    <location>
        <begin position="352"/>
        <end position="460"/>
    </location>
</feature>
<dbReference type="AlphaFoldDB" id="A0A7J7J0K0"/>
<sequence length="943" mass="100920">MLSPELFDKSLPAGTPIRKGSNPARPSQGKEDVVASPRLSLLKGRSKASTVVEEQSVVLRRSRSPASSRQKKHVVVKSPHVAHHTMSESEERLNYVQCKSEGETFRRLSNSPESAATSPNTQDLSETSSFASPQLSVGKKSSAAASPSNTVPKTPTLRSARNVMTPGKQHVVHTDTPRPKTPASSSKLEGPVDKIASPPMDFKKLVALRAIHGKSATPALPVSALKSSSAVNKATPSPARKKTTPTSASRKATPTSSMKTTPTSANRKATPTSANRTATLIKRVTPTSATKRSQLATRSPGGVMLPAGSLSKKSTPKSISRNITPRRSTSKKIPAKKTWADIVKTGQTKVAAAKRKSIQRKPLLKPKSKAAAANMKSLPATPRAGRKGVAQSTGHVNSPETFVIGREKQRLHAQQSPQTPDAQFYDDLPPTPTAPTLMFVSPMTGEKPRRSTKLAKDSPQLTGVSGMFRETRGRKSAVLTGVKELMMQPKERKSMALAGVKELLHTQRPRKSASLVGVKELMQVPKARKSASLTGVKELLAAPRSRKSSELKGVRELMKSPVDLPSPRLAGVRELMTTPKEVPSPVLVGVRRMGYIPKELGTPKYTGIKDIYRVEKSLPSPDMEVLVIFVISENCANTMTNRFHGISQSVGPVNSKPTKRRAASKPVNVPPAKTSKQASQKTASPVKRATRKASANIVTHPAADESSETVPTRSTRRTGRLASDSPSTASDEKTSATAKRTTRSRKAPVKEVEAASSAVVPDVPVSPVKPVAKPKPPAKVIDSPVQRATRRSKRAQIEAPISSEITSSPVQQSPAKRATRGRKTTAKTVSLKAVSPHQSAPTARRATRRGKVSEEDCQALSPKANGKGKFSKSSASTTEIANKTRTKRGAKAPVSSPQDSEQVSSKEATSTSPVLLAKTRASRRKAPAVEKSPPVTRRTRSRK</sequence>
<protein>
    <recommendedName>
        <fullName evidence="8">PP1-binding domain-containing protein</fullName>
    </recommendedName>
</protein>
<dbReference type="GO" id="GO:0007088">
    <property type="term" value="P:regulation of mitotic nuclear division"/>
    <property type="evidence" value="ECO:0007669"/>
    <property type="project" value="TreeGrafter"/>
</dbReference>
<dbReference type="EMBL" id="VXIV02003214">
    <property type="protein sequence ID" value="KAF6019712.1"/>
    <property type="molecule type" value="Genomic_DNA"/>
</dbReference>
<evidence type="ECO:0000259" key="8">
    <source>
        <dbReference type="Pfam" id="PF15276"/>
    </source>
</evidence>
<feature type="compositionally biased region" description="Polar residues" evidence="7">
    <location>
        <begin position="143"/>
        <end position="159"/>
    </location>
</feature>
<feature type="compositionally biased region" description="Polar residues" evidence="7">
    <location>
        <begin position="390"/>
        <end position="400"/>
    </location>
</feature>
<dbReference type="Pfam" id="PF15276">
    <property type="entry name" value="PP1_bind"/>
    <property type="match status" value="1"/>
</dbReference>
<feature type="compositionally biased region" description="Polar residues" evidence="7">
    <location>
        <begin position="674"/>
        <end position="683"/>
    </location>
</feature>
<feature type="compositionally biased region" description="Polar residues" evidence="7">
    <location>
        <begin position="645"/>
        <end position="656"/>
    </location>
</feature>
<evidence type="ECO:0000256" key="7">
    <source>
        <dbReference type="SAM" id="MobiDB-lite"/>
    </source>
</evidence>
<feature type="region of interest" description="Disordered" evidence="7">
    <location>
        <begin position="214"/>
        <end position="336"/>
    </location>
</feature>
<feature type="compositionally biased region" description="Polar residues" evidence="7">
    <location>
        <begin position="871"/>
        <end position="883"/>
    </location>
</feature>
<evidence type="ECO:0000256" key="3">
    <source>
        <dbReference type="ARBA" id="ARBA00022553"/>
    </source>
</evidence>
<feature type="compositionally biased region" description="Polar residues" evidence="7">
    <location>
        <begin position="895"/>
        <end position="913"/>
    </location>
</feature>
<feature type="compositionally biased region" description="Polar residues" evidence="7">
    <location>
        <begin position="107"/>
        <end position="135"/>
    </location>
</feature>
<name>A0A7J7J0K0_BUGNE</name>
<feature type="region of interest" description="Disordered" evidence="7">
    <location>
        <begin position="1"/>
        <end position="197"/>
    </location>
</feature>
<feature type="compositionally biased region" description="Polar residues" evidence="7">
    <location>
        <begin position="412"/>
        <end position="421"/>
    </location>
</feature>
<comment type="caution">
    <text evidence="9">The sequence shown here is derived from an EMBL/GenBank/DDBJ whole genome shotgun (WGS) entry which is preliminary data.</text>
</comment>
<dbReference type="GO" id="GO:0005694">
    <property type="term" value="C:chromosome"/>
    <property type="evidence" value="ECO:0007669"/>
    <property type="project" value="TreeGrafter"/>
</dbReference>
<evidence type="ECO:0000256" key="4">
    <source>
        <dbReference type="ARBA" id="ARBA00022843"/>
    </source>
</evidence>
<organism evidence="9 10">
    <name type="scientific">Bugula neritina</name>
    <name type="common">Brown bryozoan</name>
    <name type="synonym">Sertularia neritina</name>
    <dbReference type="NCBI Taxonomy" id="10212"/>
    <lineage>
        <taxon>Eukaryota</taxon>
        <taxon>Metazoa</taxon>
        <taxon>Spiralia</taxon>
        <taxon>Lophotrochozoa</taxon>
        <taxon>Bryozoa</taxon>
        <taxon>Gymnolaemata</taxon>
        <taxon>Cheilostomatida</taxon>
        <taxon>Flustrina</taxon>
        <taxon>Buguloidea</taxon>
        <taxon>Bugulidae</taxon>
        <taxon>Bugula</taxon>
    </lineage>
</organism>
<dbReference type="GO" id="GO:0051983">
    <property type="term" value="P:regulation of chromosome segregation"/>
    <property type="evidence" value="ECO:0007669"/>
    <property type="project" value="TreeGrafter"/>
</dbReference>
<comment type="subcellular location">
    <subcellularLocation>
        <location evidence="1">Nucleus</location>
    </subcellularLocation>
</comment>
<dbReference type="OrthoDB" id="6288925at2759"/>
<evidence type="ECO:0000313" key="9">
    <source>
        <dbReference type="EMBL" id="KAF6019712.1"/>
    </source>
</evidence>
<feature type="region of interest" description="Disordered" evidence="7">
    <location>
        <begin position="645"/>
        <end position="943"/>
    </location>
</feature>
<keyword evidence="4" id="KW-0832">Ubl conjugation</keyword>
<feature type="compositionally biased region" description="Polar residues" evidence="7">
    <location>
        <begin position="803"/>
        <end position="814"/>
    </location>
</feature>
<feature type="compositionally biased region" description="Polar residues" evidence="7">
    <location>
        <begin position="311"/>
        <end position="327"/>
    </location>
</feature>
<keyword evidence="10" id="KW-1185">Reference proteome</keyword>
<feature type="compositionally biased region" description="Polar residues" evidence="7">
    <location>
        <begin position="266"/>
        <end position="278"/>
    </location>
</feature>
<feature type="compositionally biased region" description="Polar residues" evidence="7">
    <location>
        <begin position="225"/>
        <end position="235"/>
    </location>
</feature>
<feature type="compositionally biased region" description="Basic residues" evidence="7">
    <location>
        <begin position="352"/>
        <end position="368"/>
    </location>
</feature>
<keyword evidence="5" id="KW-0539">Nucleus</keyword>
<keyword evidence="3" id="KW-0597">Phosphoprotein</keyword>